<dbReference type="InterPro" id="IPR011016">
    <property type="entry name" value="Znf_RING-CH"/>
</dbReference>
<evidence type="ECO:0000256" key="6">
    <source>
        <dbReference type="ARBA" id="ARBA00017157"/>
    </source>
</evidence>
<dbReference type="EMBL" id="JAGYWB010000015">
    <property type="protein sequence ID" value="KAI0497288.1"/>
    <property type="molecule type" value="Genomic_DNA"/>
</dbReference>
<feature type="region of interest" description="Disordered" evidence="16">
    <location>
        <begin position="1"/>
        <end position="21"/>
    </location>
</feature>
<sequence length="1941" mass="218008">MGKEKGEGARSKNRPSSSSLAASLVPVGASSIGFGGYVGSSKIESSSSTEESPSFLNVDNEVAQHLRRLGRKDPTTKVKALTALCLLFKQKSSEEVVQIVPQWAYEYKRLLLDYNRDVRRATHDTMATLVAVVRRGLAPHLKSLMGPWWCAQFDPIPEVSQAARCSLEVAFPAPEKRFDALVLCMDSIFVYLDENLKLTPRAMSDKATPMDELEDMHHRVISCSLMAIAILIDILLSKGVETSSEIVSIEQKLASKARITVTSAAEKLFSVHNFFLDFLKHKSPAIRSATYSVLTIYVKNIPHAYNEGNMKSLAAAILGSFQEKDMSCHSSMWDMILLFSRRFPDAWYSNNILKTILNGLWQFLRNGCYGSQKVSYPALLILLESVPPKAVNGEQFLLLFFQSLWAGRNLLRSATDNATFFKAFQECFLWALDNATRFSKSDSGRSSLSIQLVNGILIMLLWYDYLPMNSKNHGETSLEIITRVEGDPLSNDKSAGAKKYSSSYIQELGKCIVDILTHVSLKDMSLLHDFYATFVKDCLALLQHKIFSKIIQEYFRRIINFFLLLGQLPLRKDQTWPWEFLAGPLIASSFTTIKTLDSIDAVRLLSILIGIFGPVKVLSHIHACNKERCSFSLTSKDDDFVAQQFLQTFRDDFVPWCLLNQTSSSSAKLDLLLSLIQDEYLSDQWSTIISHFTKLDKCYTADTGILYHVENLQSFAMLFEKLREKVHLMITENVHRVGALPEHWHHELLDSFAISIVCEAPCYCLSHAQFLREILGGSVEDEKICFLSRAAVKIIFEEILKMLVFYLNTSSFDWARQSCSFLLSLASLDLTVFRKSFVVENVEIAQFAFHVLEGSFFCLKVLDEDGTLVSSILAALFIIDWECSMSSISDDDNKSKNYHGTELQILPDSQIDTDDHLTEKVDAKCALTSRVHVFCNSLLTRFSSILNMCNLSELRNILIQAIRSSVSETGKLSADVISSLCSTWVIDLLEVTCQDYNQLQLMLDQLLSEANSWPLWVAPLFQGGNRIATLQCSRSSDEINDLSHGNFISFADKLLSNLGVRKVIAGCTEEMPVEGAPSSLHSYSRVWLAAELLCAWSWKGGNALNSLIMPLSKHANDVKSLSGVNIISSLVNILFDGALIHGTNNHWIVFCSWISSDDGVENIEDPFLRALVCLLHAFILKDDIWGMPETAHFIQHVLDKIFLNDHVNRACLRILPYVLSFVVRSLVFQRTEFDVSSKDASLAPFESVELYDNIIIWLENAAAFPPLHLLETGNSEALEWIQVVLACYPLSLQGGIGQLKVVVLRNISESEKKLLLNLIRKQRSANAAASTEDDISAVPSLSALSCVFPMQVELIIAKLTAITVAYCPEELAEEDWSYAMAKLHKWLEPSVLLMEEMAENVDDALTTYPTHDMEVILKKLKNAVQPFDPLLASLSATSLVTFFLISELVELQKADRVEVLQNIDHGNWLHVKDQIMQNVLRLFFTTGVVEAIVKSCGEEASSTIASSRLDYSLFWSLVASSVMNTPEHVRNKAVESMERWGLSKGPISSLYAILFSSKSFPSLQLAAYNFLSTKPIIHLSILKEYFPESNGITNQEPSFFNTMDRISEQSLCLRDEISSFILKPAELSEMALTGHDRVNAFLSWALLLTHLHSLPSSSTTRERLVQFIQDSVNSTILDYLFQHIPLKAIGTSLKKKETELSGDALQAANSARHAISTGFFLLFMESLWPVETEHMASLAGSIYGMMVQLLPSYVRNWFTSLRDRSMSSAIEFFTKVWCSPCLLSDELSQVKETVLADENFSLSVNKSAYEIVATYKKEETGMDLVIRLPSCYPLRPVDVECTRSLGISEVKQRKWLLSLTAFVRNQNGAIAEAIRIWKSNFDKEFDGVEECPICYSIIHTTNHSLPRLACKTCKHKFHSACLYKWFSSSHKSTCPLCQTPF</sequence>
<dbReference type="Gene3D" id="3.30.40.10">
    <property type="entry name" value="Zinc/RING finger domain, C3HC4 (zinc finger)"/>
    <property type="match status" value="1"/>
</dbReference>
<evidence type="ECO:0000256" key="1">
    <source>
        <dbReference type="ARBA" id="ARBA00000900"/>
    </source>
</evidence>
<dbReference type="EC" id="2.3.2.27" evidence="5 15"/>
<evidence type="ECO:0000256" key="3">
    <source>
        <dbReference type="ARBA" id="ARBA00004906"/>
    </source>
</evidence>
<evidence type="ECO:0000256" key="11">
    <source>
        <dbReference type="ARBA" id="ARBA00022771"/>
    </source>
</evidence>
<dbReference type="SMART" id="SM00744">
    <property type="entry name" value="RINGv"/>
    <property type="match status" value="1"/>
</dbReference>
<dbReference type="Pfam" id="PF22999">
    <property type="entry name" value="LTN1_E3_ligase_6th"/>
    <property type="match status" value="1"/>
</dbReference>
<comment type="caution">
    <text evidence="18">The sequence shown here is derived from an EMBL/GenBank/DDBJ whole genome shotgun (WGS) entry which is preliminary data.</text>
</comment>
<comment type="subunit">
    <text evidence="15">Component of the ribosome quality control complex (RQC).</text>
</comment>
<keyword evidence="9 15" id="KW-0479">Metal-binding</keyword>
<dbReference type="GO" id="GO:0043023">
    <property type="term" value="F:ribosomal large subunit binding"/>
    <property type="evidence" value="ECO:0007669"/>
    <property type="project" value="TreeGrafter"/>
</dbReference>
<dbReference type="InterPro" id="IPR039804">
    <property type="entry name" value="RING-CH-C4HC3_LTN1"/>
</dbReference>
<dbReference type="InterPro" id="IPR054478">
    <property type="entry name" value="LTN1_UBC"/>
</dbReference>
<evidence type="ECO:0000256" key="16">
    <source>
        <dbReference type="SAM" id="MobiDB-lite"/>
    </source>
</evidence>
<dbReference type="OrthoDB" id="6108at2759"/>
<accession>A0A8T3AMQ6</accession>
<dbReference type="InterPro" id="IPR013083">
    <property type="entry name" value="Znf_RING/FYVE/PHD"/>
</dbReference>
<dbReference type="Pfam" id="PF23009">
    <property type="entry name" value="UBC_like"/>
    <property type="match status" value="1"/>
</dbReference>
<evidence type="ECO:0000259" key="17">
    <source>
        <dbReference type="PROSITE" id="PS50089"/>
    </source>
</evidence>
<dbReference type="CDD" id="cd16491">
    <property type="entry name" value="RING-CH-C4HC3_LTN1"/>
    <property type="match status" value="1"/>
</dbReference>
<dbReference type="FunFam" id="3.30.40.10:FF:000038">
    <property type="entry name" value="E3 ubiquitin-protein ligase listerin"/>
    <property type="match status" value="1"/>
</dbReference>
<dbReference type="Pfam" id="PF22958">
    <property type="entry name" value="Ltn1_1st"/>
    <property type="match status" value="1"/>
</dbReference>
<dbReference type="PANTHER" id="PTHR12389:SF0">
    <property type="entry name" value="E3 UBIQUITIN-PROTEIN LIGASE LISTERIN"/>
    <property type="match status" value="1"/>
</dbReference>
<dbReference type="SUPFAM" id="SSF48371">
    <property type="entry name" value="ARM repeat"/>
    <property type="match status" value="1"/>
</dbReference>
<dbReference type="Gene3D" id="1.25.10.10">
    <property type="entry name" value="Leucine-rich Repeat Variant"/>
    <property type="match status" value="1"/>
</dbReference>
<dbReference type="GO" id="GO:1990112">
    <property type="term" value="C:RQC complex"/>
    <property type="evidence" value="ECO:0007669"/>
    <property type="project" value="UniProtKB-UniRule"/>
</dbReference>
<dbReference type="SMART" id="SM00184">
    <property type="entry name" value="RING"/>
    <property type="match status" value="1"/>
</dbReference>
<name>A0A8T3AMQ6_DENNO</name>
<dbReference type="InterPro" id="IPR054476">
    <property type="entry name" value="Ltn1_N"/>
</dbReference>
<evidence type="ECO:0000256" key="15">
    <source>
        <dbReference type="RuleBase" id="RU367090"/>
    </source>
</evidence>
<dbReference type="InterPro" id="IPR011989">
    <property type="entry name" value="ARM-like"/>
</dbReference>
<evidence type="ECO:0000256" key="10">
    <source>
        <dbReference type="ARBA" id="ARBA00022737"/>
    </source>
</evidence>
<dbReference type="GO" id="GO:1990116">
    <property type="term" value="P:ribosome-associated ubiquitin-dependent protein catabolic process"/>
    <property type="evidence" value="ECO:0007669"/>
    <property type="project" value="UniProtKB-UniRule"/>
</dbReference>
<protein>
    <recommendedName>
        <fullName evidence="6 15">E3 ubiquitin-protein ligase listerin</fullName>
        <ecNumber evidence="5 15">2.3.2.27</ecNumber>
    </recommendedName>
    <alternativeName>
        <fullName evidence="15">RING-type E3 ubiquitin transferase listerin</fullName>
    </alternativeName>
</protein>
<keyword evidence="7" id="KW-0963">Cytoplasm</keyword>
<dbReference type="PANTHER" id="PTHR12389">
    <property type="entry name" value="ZINC FINGER PROTEIN 294"/>
    <property type="match status" value="1"/>
</dbReference>
<organism evidence="18 19">
    <name type="scientific">Dendrobium nobile</name>
    <name type="common">Orchid</name>
    <dbReference type="NCBI Taxonomy" id="94219"/>
    <lineage>
        <taxon>Eukaryota</taxon>
        <taxon>Viridiplantae</taxon>
        <taxon>Streptophyta</taxon>
        <taxon>Embryophyta</taxon>
        <taxon>Tracheophyta</taxon>
        <taxon>Spermatophyta</taxon>
        <taxon>Magnoliopsida</taxon>
        <taxon>Liliopsida</taxon>
        <taxon>Asparagales</taxon>
        <taxon>Orchidaceae</taxon>
        <taxon>Epidendroideae</taxon>
        <taxon>Malaxideae</taxon>
        <taxon>Dendrobiinae</taxon>
        <taxon>Dendrobium</taxon>
    </lineage>
</organism>
<evidence type="ECO:0000256" key="4">
    <source>
        <dbReference type="ARBA" id="ARBA00007997"/>
    </source>
</evidence>
<evidence type="ECO:0000256" key="8">
    <source>
        <dbReference type="ARBA" id="ARBA00022679"/>
    </source>
</evidence>
<evidence type="ECO:0000256" key="14">
    <source>
        <dbReference type="PROSITE-ProRule" id="PRU00175"/>
    </source>
</evidence>
<feature type="compositionally biased region" description="Basic and acidic residues" evidence="16">
    <location>
        <begin position="1"/>
        <end position="10"/>
    </location>
</feature>
<evidence type="ECO:0000313" key="18">
    <source>
        <dbReference type="EMBL" id="KAI0497288.1"/>
    </source>
</evidence>
<dbReference type="GO" id="GO:0005829">
    <property type="term" value="C:cytosol"/>
    <property type="evidence" value="ECO:0007669"/>
    <property type="project" value="UniProtKB-SubCell"/>
</dbReference>
<comment type="similarity">
    <text evidence="4 15">Belongs to the LTN1 family.</text>
</comment>
<comment type="pathway">
    <text evidence="3 15">Protein modification; protein ubiquitination.</text>
</comment>
<keyword evidence="10" id="KW-0677">Repeat</keyword>
<evidence type="ECO:0000256" key="5">
    <source>
        <dbReference type="ARBA" id="ARBA00012483"/>
    </source>
</evidence>
<dbReference type="InterPro" id="IPR001841">
    <property type="entry name" value="Znf_RING"/>
</dbReference>
<comment type="catalytic activity">
    <reaction evidence="1 15">
        <text>S-ubiquitinyl-[E2 ubiquitin-conjugating enzyme]-L-cysteine + [acceptor protein]-L-lysine = [E2 ubiquitin-conjugating enzyme]-L-cysteine + N(6)-ubiquitinyl-[acceptor protein]-L-lysine.</text>
        <dbReference type="EC" id="2.3.2.27"/>
    </reaction>
</comment>
<evidence type="ECO:0000256" key="2">
    <source>
        <dbReference type="ARBA" id="ARBA00004514"/>
    </source>
</evidence>
<comment type="subcellular location">
    <subcellularLocation>
        <location evidence="2">Cytoplasm</location>
        <location evidence="2">Cytosol</location>
    </subcellularLocation>
</comment>
<keyword evidence="8 15" id="KW-0808">Transferase</keyword>
<dbReference type="GO" id="GO:0061630">
    <property type="term" value="F:ubiquitin protein ligase activity"/>
    <property type="evidence" value="ECO:0007669"/>
    <property type="project" value="UniProtKB-UniRule"/>
</dbReference>
<keyword evidence="19" id="KW-1185">Reference proteome</keyword>
<evidence type="ECO:0000313" key="19">
    <source>
        <dbReference type="Proteomes" id="UP000829196"/>
    </source>
</evidence>
<dbReference type="InterPro" id="IPR054477">
    <property type="entry name" value="LTN1_E3_ligase_6th"/>
</dbReference>
<feature type="domain" description="RING-type" evidence="17">
    <location>
        <begin position="1891"/>
        <end position="1938"/>
    </location>
</feature>
<proteinExistence type="inferred from homology"/>
<dbReference type="GO" id="GO:0008270">
    <property type="term" value="F:zinc ion binding"/>
    <property type="evidence" value="ECO:0007669"/>
    <property type="project" value="UniProtKB-KW"/>
</dbReference>
<evidence type="ECO:0000256" key="13">
    <source>
        <dbReference type="ARBA" id="ARBA00022833"/>
    </source>
</evidence>
<dbReference type="SUPFAM" id="SSF57850">
    <property type="entry name" value="RING/U-box"/>
    <property type="match status" value="1"/>
</dbReference>
<comment type="function">
    <text evidence="15">E3 ubiquitin-protein ligase. Component of the ribosome quality control complex (RQC), a ribosome-associated complex that mediates ubiquitination and extraction of incompletely synthesized nascent chains for proteasomal degradation.</text>
</comment>
<reference evidence="18" key="1">
    <citation type="journal article" date="2022" name="Front. Genet.">
        <title>Chromosome-Scale Assembly of the Dendrobium nobile Genome Provides Insights Into the Molecular Mechanism of the Biosynthesis of the Medicinal Active Ingredient of Dendrobium.</title>
        <authorList>
            <person name="Xu Q."/>
            <person name="Niu S.-C."/>
            <person name="Li K.-L."/>
            <person name="Zheng P.-J."/>
            <person name="Zhang X.-J."/>
            <person name="Jia Y."/>
            <person name="Liu Y."/>
            <person name="Niu Y.-X."/>
            <person name="Yu L.-H."/>
            <person name="Chen D.-F."/>
            <person name="Zhang G.-Q."/>
        </authorList>
    </citation>
    <scope>NUCLEOTIDE SEQUENCE</scope>
    <source>
        <tissue evidence="18">Leaf</tissue>
    </source>
</reference>
<dbReference type="GO" id="GO:0072344">
    <property type="term" value="P:rescue of stalled ribosome"/>
    <property type="evidence" value="ECO:0007669"/>
    <property type="project" value="UniProtKB-UniRule"/>
</dbReference>
<evidence type="ECO:0000256" key="7">
    <source>
        <dbReference type="ARBA" id="ARBA00022490"/>
    </source>
</evidence>
<dbReference type="Pfam" id="PF13639">
    <property type="entry name" value="zf-RING_2"/>
    <property type="match status" value="1"/>
</dbReference>
<gene>
    <name evidence="18" type="ORF">KFK09_020511</name>
</gene>
<dbReference type="InterPro" id="IPR039795">
    <property type="entry name" value="LTN1/Rkr1"/>
</dbReference>
<keyword evidence="13 15" id="KW-0862">Zinc</keyword>
<dbReference type="PROSITE" id="PS50089">
    <property type="entry name" value="ZF_RING_2"/>
    <property type="match status" value="1"/>
</dbReference>
<evidence type="ECO:0000256" key="9">
    <source>
        <dbReference type="ARBA" id="ARBA00022723"/>
    </source>
</evidence>
<evidence type="ECO:0000256" key="12">
    <source>
        <dbReference type="ARBA" id="ARBA00022786"/>
    </source>
</evidence>
<dbReference type="InterPro" id="IPR016024">
    <property type="entry name" value="ARM-type_fold"/>
</dbReference>
<dbReference type="Proteomes" id="UP000829196">
    <property type="component" value="Unassembled WGS sequence"/>
</dbReference>
<keyword evidence="12 15" id="KW-0833">Ubl conjugation pathway</keyword>
<keyword evidence="11 14" id="KW-0863">Zinc-finger</keyword>